<accession>A0ABQ5A179</accession>
<keyword evidence="2" id="KW-1185">Reference proteome</keyword>
<reference evidence="1" key="1">
    <citation type="journal article" date="2022" name="Int. J. Mol. Sci.">
        <title>Draft Genome of Tanacetum Coccineum: Genomic Comparison of Closely Related Tanacetum-Family Plants.</title>
        <authorList>
            <person name="Yamashiro T."/>
            <person name="Shiraishi A."/>
            <person name="Nakayama K."/>
            <person name="Satake H."/>
        </authorList>
    </citation>
    <scope>NUCLEOTIDE SEQUENCE</scope>
</reference>
<sequence length="224" mass="25933">MKKITKSHTEGDSTSFDDLPDDIIVLQVKAISFTSVTHPLVDPRDMKLNISISVTLSRSFESVMLSLKKFTKVKSVRIQLSCPYDNPLLFKWKIKFGNKIDSFLFLSPNSIFHNQNVHVKENSHKEDMEMKNNIALVCKRRMISYSVGKFTQMRSYLTSPYETIKQKLSNGENVLRKVDQCYVPLLKLPISRYVMKGVTLILRERISLPDDIRVLNTHMLDDEF</sequence>
<proteinExistence type="predicted"/>
<evidence type="ECO:0000313" key="1">
    <source>
        <dbReference type="EMBL" id="GJS96314.1"/>
    </source>
</evidence>
<name>A0ABQ5A179_9ASTR</name>
<dbReference type="EMBL" id="BQNB010011877">
    <property type="protein sequence ID" value="GJS96314.1"/>
    <property type="molecule type" value="Genomic_DNA"/>
</dbReference>
<gene>
    <name evidence="1" type="ORF">Tco_0803282</name>
</gene>
<comment type="caution">
    <text evidence="1">The sequence shown here is derived from an EMBL/GenBank/DDBJ whole genome shotgun (WGS) entry which is preliminary data.</text>
</comment>
<evidence type="ECO:0000313" key="2">
    <source>
        <dbReference type="Proteomes" id="UP001151760"/>
    </source>
</evidence>
<reference evidence="1" key="2">
    <citation type="submission" date="2022-01" db="EMBL/GenBank/DDBJ databases">
        <authorList>
            <person name="Yamashiro T."/>
            <person name="Shiraishi A."/>
            <person name="Satake H."/>
            <person name="Nakayama K."/>
        </authorList>
    </citation>
    <scope>NUCLEOTIDE SEQUENCE</scope>
</reference>
<dbReference type="Proteomes" id="UP001151760">
    <property type="component" value="Unassembled WGS sequence"/>
</dbReference>
<organism evidence="1 2">
    <name type="scientific">Tanacetum coccineum</name>
    <dbReference type="NCBI Taxonomy" id="301880"/>
    <lineage>
        <taxon>Eukaryota</taxon>
        <taxon>Viridiplantae</taxon>
        <taxon>Streptophyta</taxon>
        <taxon>Embryophyta</taxon>
        <taxon>Tracheophyta</taxon>
        <taxon>Spermatophyta</taxon>
        <taxon>Magnoliopsida</taxon>
        <taxon>eudicotyledons</taxon>
        <taxon>Gunneridae</taxon>
        <taxon>Pentapetalae</taxon>
        <taxon>asterids</taxon>
        <taxon>campanulids</taxon>
        <taxon>Asterales</taxon>
        <taxon>Asteraceae</taxon>
        <taxon>Asteroideae</taxon>
        <taxon>Anthemideae</taxon>
        <taxon>Anthemidinae</taxon>
        <taxon>Tanacetum</taxon>
    </lineage>
</organism>
<protein>
    <submittedName>
        <fullName evidence="1">Uncharacterized protein</fullName>
    </submittedName>
</protein>